<reference evidence="8 9" key="1">
    <citation type="submission" date="2016-10" db="EMBL/GenBank/DDBJ databases">
        <authorList>
            <person name="de Groot N.N."/>
        </authorList>
    </citation>
    <scope>NUCLEOTIDE SEQUENCE [LARGE SCALE GENOMIC DNA]</scope>
    <source>
        <strain evidence="8 9">DSM 3217</strain>
    </source>
</reference>
<proteinExistence type="inferred from homology"/>
<dbReference type="STRING" id="1732.SAMN02910417_00599"/>
<evidence type="ECO:0000256" key="5">
    <source>
        <dbReference type="ARBA" id="ARBA00023163"/>
    </source>
</evidence>
<dbReference type="Gene3D" id="1.10.940.10">
    <property type="entry name" value="NusB-like"/>
    <property type="match status" value="1"/>
</dbReference>
<name>A0A1G6AJP2_EUBOX</name>
<dbReference type="NCBIfam" id="TIGR01951">
    <property type="entry name" value="nusB"/>
    <property type="match status" value="1"/>
</dbReference>
<evidence type="ECO:0000313" key="8">
    <source>
        <dbReference type="EMBL" id="SDB08641.1"/>
    </source>
</evidence>
<evidence type="ECO:0000256" key="2">
    <source>
        <dbReference type="ARBA" id="ARBA00022814"/>
    </source>
</evidence>
<organism evidence="8 9">
    <name type="scientific">Eubacterium oxidoreducens</name>
    <dbReference type="NCBI Taxonomy" id="1732"/>
    <lineage>
        <taxon>Bacteria</taxon>
        <taxon>Bacillati</taxon>
        <taxon>Bacillota</taxon>
        <taxon>Clostridia</taxon>
        <taxon>Eubacteriales</taxon>
        <taxon>Eubacteriaceae</taxon>
        <taxon>Eubacterium</taxon>
    </lineage>
</organism>
<dbReference type="GO" id="GO:0005829">
    <property type="term" value="C:cytosol"/>
    <property type="evidence" value="ECO:0007669"/>
    <property type="project" value="TreeGrafter"/>
</dbReference>
<keyword evidence="2 6" id="KW-0889">Transcription antitermination</keyword>
<evidence type="ECO:0000256" key="3">
    <source>
        <dbReference type="ARBA" id="ARBA00022884"/>
    </source>
</evidence>
<evidence type="ECO:0000259" key="7">
    <source>
        <dbReference type="Pfam" id="PF01029"/>
    </source>
</evidence>
<keyword evidence="3 6" id="KW-0694">RNA-binding</keyword>
<dbReference type="PANTHER" id="PTHR11078">
    <property type="entry name" value="N UTILIZATION SUBSTANCE PROTEIN B-RELATED"/>
    <property type="match status" value="1"/>
</dbReference>
<gene>
    <name evidence="6" type="primary">nusB</name>
    <name evidence="8" type="ORF">SAMN02910417_00599</name>
</gene>
<dbReference type="HAMAP" id="MF_00073">
    <property type="entry name" value="NusB"/>
    <property type="match status" value="1"/>
</dbReference>
<dbReference type="GO" id="GO:0003723">
    <property type="term" value="F:RNA binding"/>
    <property type="evidence" value="ECO:0007669"/>
    <property type="project" value="UniProtKB-UniRule"/>
</dbReference>
<keyword evidence="4 6" id="KW-0805">Transcription regulation</keyword>
<keyword evidence="5 6" id="KW-0804">Transcription</keyword>
<sequence>MLKSLRKQTLKLHTYKLRKGNCMTRRKIREQIFKLLFQIEFYDENEFSQQLDSFFEEEQAENDDQEVVENQSTKEHELIKAKTRNIFENIDKIDAAINEKSVGWKTSRMGKVELAILRLGVYEITMDEDIPESVAINEAVELAKKFGEDNSSSFVNAVLAKFAS</sequence>
<dbReference type="InterPro" id="IPR011605">
    <property type="entry name" value="NusB_fam"/>
</dbReference>
<evidence type="ECO:0000256" key="1">
    <source>
        <dbReference type="ARBA" id="ARBA00005952"/>
    </source>
</evidence>
<evidence type="ECO:0000256" key="4">
    <source>
        <dbReference type="ARBA" id="ARBA00023015"/>
    </source>
</evidence>
<dbReference type="GO" id="GO:0031564">
    <property type="term" value="P:transcription antitermination"/>
    <property type="evidence" value="ECO:0007669"/>
    <property type="project" value="UniProtKB-KW"/>
</dbReference>
<keyword evidence="9" id="KW-1185">Reference proteome</keyword>
<dbReference type="AlphaFoldDB" id="A0A1G6AJP2"/>
<dbReference type="GO" id="GO:0006353">
    <property type="term" value="P:DNA-templated transcription termination"/>
    <property type="evidence" value="ECO:0007669"/>
    <property type="project" value="UniProtKB-UniRule"/>
</dbReference>
<comment type="similarity">
    <text evidence="1 6">Belongs to the NusB family.</text>
</comment>
<dbReference type="InterPro" id="IPR035926">
    <property type="entry name" value="NusB-like_sf"/>
</dbReference>
<protein>
    <recommendedName>
        <fullName evidence="6">Transcription antitermination protein NusB</fullName>
    </recommendedName>
    <alternativeName>
        <fullName evidence="6">Antitermination factor NusB</fullName>
    </alternativeName>
</protein>
<dbReference type="SUPFAM" id="SSF48013">
    <property type="entry name" value="NusB-like"/>
    <property type="match status" value="1"/>
</dbReference>
<dbReference type="EMBL" id="FMXR01000006">
    <property type="protein sequence ID" value="SDB08641.1"/>
    <property type="molecule type" value="Genomic_DNA"/>
</dbReference>
<evidence type="ECO:0000256" key="6">
    <source>
        <dbReference type="HAMAP-Rule" id="MF_00073"/>
    </source>
</evidence>
<comment type="function">
    <text evidence="6">Involved in transcription antitermination. Required for transcription of ribosomal RNA (rRNA) genes. Binds specifically to the boxA antiterminator sequence of the ribosomal RNA (rrn) operons.</text>
</comment>
<feature type="domain" description="NusB/RsmB/TIM44" evidence="7">
    <location>
        <begin position="27"/>
        <end position="163"/>
    </location>
</feature>
<evidence type="ECO:0000313" key="9">
    <source>
        <dbReference type="Proteomes" id="UP000199228"/>
    </source>
</evidence>
<dbReference type="PANTHER" id="PTHR11078:SF3">
    <property type="entry name" value="ANTITERMINATION NUSB DOMAIN-CONTAINING PROTEIN"/>
    <property type="match status" value="1"/>
</dbReference>
<dbReference type="InterPro" id="IPR006027">
    <property type="entry name" value="NusB_RsmB_TIM44"/>
</dbReference>
<dbReference type="Proteomes" id="UP000199228">
    <property type="component" value="Unassembled WGS sequence"/>
</dbReference>
<accession>A0A1G6AJP2</accession>
<dbReference type="Pfam" id="PF01029">
    <property type="entry name" value="NusB"/>
    <property type="match status" value="1"/>
</dbReference>